<dbReference type="RefSeq" id="WP_204702064.1">
    <property type="nucleotide sequence ID" value="NZ_JAFBDQ010000011.1"/>
</dbReference>
<reference evidence="1" key="1">
    <citation type="submission" date="2021-01" db="EMBL/GenBank/DDBJ databases">
        <title>Genomic Encyclopedia of Type Strains, Phase IV (KMG-IV): sequencing the most valuable type-strain genomes for metagenomic binning, comparative biology and taxonomic classification.</title>
        <authorList>
            <person name="Goeker M."/>
        </authorList>
    </citation>
    <scope>NUCLEOTIDE SEQUENCE</scope>
    <source>
        <strain evidence="1">DSM 23230</strain>
    </source>
</reference>
<sequence>MFKSKEIVIITILLSILMVLTSCGTEEEEAMKPQEEPQTKIKKIDYQTKVEAIDEDVHKILKNIRLKKQKLGKDKSVTKIKKTEQYQFDWSYNTYHLQVPLFGAAGRLLSEYRTEVINKFKEQFEVVDLEWDNQQQQRLVLNIGFKAQDEFKLITHQLVFTQPHPKAKMAIIIDDFGFNRQGTQGMLSINRPLTAAVLPFRPYSEKDAKLAKAAGLEVILHQPLEPISPQANPGQGAIYTDMEEEEIKQTFLKNLNSLPKVSGINHHMGSKASADPRVMKQLLSVVKDKDLFYVDSSTSQHTVGAKIARQKNIPTKENHLFIDNVDKQQEIEKMISRLSEVALAKGELIIVGHVKKNTAQAIKKMIPELEEKGIKLVYASQIVN</sequence>
<name>A0A938XW05_9FIRM</name>
<evidence type="ECO:0000313" key="1">
    <source>
        <dbReference type="EMBL" id="MBM7557306.1"/>
    </source>
</evidence>
<proteinExistence type="predicted"/>
<dbReference type="AlphaFoldDB" id="A0A938XW05"/>
<dbReference type="GO" id="GO:0005975">
    <property type="term" value="P:carbohydrate metabolic process"/>
    <property type="evidence" value="ECO:0007669"/>
    <property type="project" value="InterPro"/>
</dbReference>
<keyword evidence="2" id="KW-1185">Reference proteome</keyword>
<organism evidence="1 2">
    <name type="scientific">Halanaerobacter jeridensis</name>
    <dbReference type="NCBI Taxonomy" id="706427"/>
    <lineage>
        <taxon>Bacteria</taxon>
        <taxon>Bacillati</taxon>
        <taxon>Bacillota</taxon>
        <taxon>Clostridia</taxon>
        <taxon>Halanaerobiales</taxon>
        <taxon>Halobacteroidaceae</taxon>
        <taxon>Halanaerobacter</taxon>
    </lineage>
</organism>
<dbReference type="InterPro" id="IPR011330">
    <property type="entry name" value="Glyco_hydro/deAcase_b/a-brl"/>
</dbReference>
<dbReference type="Pfam" id="PF04748">
    <property type="entry name" value="Polysacc_deac_2"/>
    <property type="match status" value="1"/>
</dbReference>
<dbReference type="Gene3D" id="3.20.20.370">
    <property type="entry name" value="Glycoside hydrolase/deacetylase"/>
    <property type="match status" value="1"/>
</dbReference>
<dbReference type="EMBL" id="JAFBDQ010000011">
    <property type="protein sequence ID" value="MBM7557306.1"/>
    <property type="molecule type" value="Genomic_DNA"/>
</dbReference>
<protein>
    <submittedName>
        <fullName evidence="1">Polysaccharide deacetylase 2 family uncharacterized protein YibQ</fullName>
    </submittedName>
</protein>
<dbReference type="CDD" id="cd10936">
    <property type="entry name" value="CE4_DAC2"/>
    <property type="match status" value="1"/>
</dbReference>
<dbReference type="PROSITE" id="PS51257">
    <property type="entry name" value="PROKAR_LIPOPROTEIN"/>
    <property type="match status" value="1"/>
</dbReference>
<dbReference type="SUPFAM" id="SSF88713">
    <property type="entry name" value="Glycoside hydrolase/deacetylase"/>
    <property type="match status" value="1"/>
</dbReference>
<dbReference type="PANTHER" id="PTHR30105">
    <property type="entry name" value="UNCHARACTERIZED YIBQ-RELATED"/>
    <property type="match status" value="1"/>
</dbReference>
<dbReference type="PANTHER" id="PTHR30105:SF2">
    <property type="entry name" value="DIVERGENT POLYSACCHARIDE DEACETYLASE SUPERFAMILY"/>
    <property type="match status" value="1"/>
</dbReference>
<evidence type="ECO:0000313" key="2">
    <source>
        <dbReference type="Proteomes" id="UP000774000"/>
    </source>
</evidence>
<gene>
    <name evidence="1" type="ORF">JOC47_002172</name>
</gene>
<comment type="caution">
    <text evidence="1">The sequence shown here is derived from an EMBL/GenBank/DDBJ whole genome shotgun (WGS) entry which is preliminary data.</text>
</comment>
<dbReference type="Proteomes" id="UP000774000">
    <property type="component" value="Unassembled WGS sequence"/>
</dbReference>
<accession>A0A938XW05</accession>
<dbReference type="InterPro" id="IPR006837">
    <property type="entry name" value="Divergent_DAC"/>
</dbReference>